<proteinExistence type="inferred from homology"/>
<evidence type="ECO:0000256" key="1">
    <source>
        <dbReference type="ARBA" id="ARBA00022598"/>
    </source>
</evidence>
<dbReference type="InterPro" id="IPR035434">
    <property type="entry name" value="GCL_bact_plant"/>
</dbReference>
<dbReference type="Pfam" id="PF04107">
    <property type="entry name" value="GCS2"/>
    <property type="match status" value="1"/>
</dbReference>
<dbReference type="EC" id="6.3.2.2" evidence="4"/>
<dbReference type="InterPro" id="IPR006336">
    <property type="entry name" value="GCS2"/>
</dbReference>
<evidence type="ECO:0000313" key="6">
    <source>
        <dbReference type="Proteomes" id="UP000317155"/>
    </source>
</evidence>
<evidence type="ECO:0000256" key="4">
    <source>
        <dbReference type="PIRNR" id="PIRNR017901"/>
    </source>
</evidence>
<dbReference type="EMBL" id="VJVV01000004">
    <property type="protein sequence ID" value="TRO82224.1"/>
    <property type="molecule type" value="Genomic_DNA"/>
</dbReference>
<keyword evidence="2 4" id="KW-0547">Nucleotide-binding</keyword>
<protein>
    <recommendedName>
        <fullName evidence="4">Glutamate--cysteine ligase</fullName>
        <ecNumber evidence="4">6.3.2.2</ecNumber>
    </recommendedName>
</protein>
<dbReference type="GO" id="GO:0004357">
    <property type="term" value="F:glutamate-cysteine ligase activity"/>
    <property type="evidence" value="ECO:0007669"/>
    <property type="project" value="UniProtKB-UniRule"/>
</dbReference>
<gene>
    <name evidence="5" type="ORF">FL622_06505</name>
</gene>
<dbReference type="OrthoDB" id="9780152at2"/>
<keyword evidence="1 4" id="KW-0436">Ligase</keyword>
<dbReference type="SUPFAM" id="SSF55931">
    <property type="entry name" value="Glutamine synthetase/guanido kinase"/>
    <property type="match status" value="1"/>
</dbReference>
<dbReference type="GO" id="GO:0005524">
    <property type="term" value="F:ATP binding"/>
    <property type="evidence" value="ECO:0007669"/>
    <property type="project" value="UniProtKB-UniRule"/>
</dbReference>
<accession>A0A550JG89</accession>
<comment type="catalytic activity">
    <reaction evidence="4">
        <text>L-cysteine + L-glutamate + ATP = gamma-L-glutamyl-L-cysteine + ADP + phosphate + H(+)</text>
        <dbReference type="Rhea" id="RHEA:13285"/>
        <dbReference type="ChEBI" id="CHEBI:15378"/>
        <dbReference type="ChEBI" id="CHEBI:29985"/>
        <dbReference type="ChEBI" id="CHEBI:30616"/>
        <dbReference type="ChEBI" id="CHEBI:35235"/>
        <dbReference type="ChEBI" id="CHEBI:43474"/>
        <dbReference type="ChEBI" id="CHEBI:58173"/>
        <dbReference type="ChEBI" id="CHEBI:456216"/>
        <dbReference type="EC" id="6.3.2.2"/>
    </reaction>
</comment>
<evidence type="ECO:0000256" key="3">
    <source>
        <dbReference type="ARBA" id="ARBA00022840"/>
    </source>
</evidence>
<comment type="similarity">
    <text evidence="4">Belongs to the glutamate--cysteine ligase type 2 family. EgtA subfamily.</text>
</comment>
<dbReference type="AlphaFoldDB" id="A0A550JG89"/>
<dbReference type="Proteomes" id="UP000317155">
    <property type="component" value="Unassembled WGS sequence"/>
</dbReference>
<dbReference type="PIRSF" id="PIRSF017901">
    <property type="entry name" value="GCL"/>
    <property type="match status" value="1"/>
</dbReference>
<dbReference type="GO" id="GO:0006750">
    <property type="term" value="P:glutathione biosynthetic process"/>
    <property type="evidence" value="ECO:0007669"/>
    <property type="project" value="UniProtKB-UniRule"/>
</dbReference>
<keyword evidence="6" id="KW-1185">Reference proteome</keyword>
<evidence type="ECO:0000256" key="2">
    <source>
        <dbReference type="ARBA" id="ARBA00022741"/>
    </source>
</evidence>
<dbReference type="PANTHER" id="PTHR34378:SF1">
    <property type="entry name" value="GLUTAMATE--CYSTEINE LIGASE, CHLOROPLASTIC"/>
    <property type="match status" value="1"/>
</dbReference>
<keyword evidence="3 4" id="KW-0067">ATP-binding</keyword>
<dbReference type="RefSeq" id="WP_092057227.1">
    <property type="nucleotide sequence ID" value="NZ_FOJJ01000034.1"/>
</dbReference>
<dbReference type="Gene3D" id="3.30.590.20">
    <property type="match status" value="1"/>
</dbReference>
<reference evidence="5 6" key="1">
    <citation type="submission" date="2019-07" db="EMBL/GenBank/DDBJ databases">
        <title>Insights of Desulfuromonas acetexigens electromicrobiology.</title>
        <authorList>
            <person name="Katuri K."/>
            <person name="Sapireddy V."/>
            <person name="Shaw D.R."/>
            <person name="Saikaly P."/>
        </authorList>
    </citation>
    <scope>NUCLEOTIDE SEQUENCE [LARGE SCALE GENOMIC DNA]</scope>
    <source>
        <strain evidence="5 6">2873</strain>
    </source>
</reference>
<dbReference type="PANTHER" id="PTHR34378">
    <property type="entry name" value="GLUTAMATE--CYSTEINE LIGASE, CHLOROPLASTIC"/>
    <property type="match status" value="1"/>
</dbReference>
<comment type="function">
    <text evidence="4">Catalyzes the synthesis of gamma-glutamylcysteine (gamma-GC).</text>
</comment>
<sequence length="454" mass="51097">MTSQLKPHLQAVVNSRDDLRGYLLRGARPQEEWGIGVEMEKLVLDAATGEAAPFDRIEELLRRLEGIGAWRGVRENGRLVALQGPSSSITLEPGGQLELSGELCDDLHCCRRGYEAYIREIVATGEALGLRFCGLGAQPFTALEQIGWLPKSRYGIMGPYMLRTGDMGQRMMKQTAGVQVNLDFSDEADCMEKMRLGMALTPLLYALFANSPLLEDRSTGWLSTRGEIWSRTDPDRTGLIERLFAEGANFSDYVEYALDVPMYFIHRQGEYLDMTGERRTFRRYLDEGFAGQRAVLGDWDLHLSTLFTEVRLRPQIEVRSADSLPPRLSLSVGALLKGLFYDKESREGAWALLGPFCREELQDLIRQSRRLGLRTPLGRETLREYALAVIALARAGLERQGCRDVLGRDETIFLDELHGIADSGVTLAERLLFRWQGSRDDKLQVLLDHCGFTA</sequence>
<dbReference type="InterPro" id="IPR014746">
    <property type="entry name" value="Gln_synth/guanido_kin_cat_dom"/>
</dbReference>
<evidence type="ECO:0000313" key="5">
    <source>
        <dbReference type="EMBL" id="TRO82224.1"/>
    </source>
</evidence>
<organism evidence="5 6">
    <name type="scientific">Trichloromonas acetexigens</name>
    <dbReference type="NCBI Taxonomy" id="38815"/>
    <lineage>
        <taxon>Bacteria</taxon>
        <taxon>Pseudomonadati</taxon>
        <taxon>Thermodesulfobacteriota</taxon>
        <taxon>Desulfuromonadia</taxon>
        <taxon>Desulfuromonadales</taxon>
        <taxon>Trichloromonadaceae</taxon>
        <taxon>Trichloromonas</taxon>
    </lineage>
</organism>
<comment type="caution">
    <text evidence="5">The sequence shown here is derived from an EMBL/GenBank/DDBJ whole genome shotgun (WGS) entry which is preliminary data.</text>
</comment>
<name>A0A550JG89_9BACT</name>